<evidence type="ECO:0000313" key="4">
    <source>
        <dbReference type="Proteomes" id="UP000005237"/>
    </source>
</evidence>
<feature type="region of interest" description="Disordered" evidence="1">
    <location>
        <begin position="892"/>
        <end position="992"/>
    </location>
</feature>
<organism evidence="3 4">
    <name type="scientific">Caenorhabditis japonica</name>
    <dbReference type="NCBI Taxonomy" id="281687"/>
    <lineage>
        <taxon>Eukaryota</taxon>
        <taxon>Metazoa</taxon>
        <taxon>Ecdysozoa</taxon>
        <taxon>Nematoda</taxon>
        <taxon>Chromadorea</taxon>
        <taxon>Rhabditida</taxon>
        <taxon>Rhabditina</taxon>
        <taxon>Rhabditomorpha</taxon>
        <taxon>Rhabditoidea</taxon>
        <taxon>Rhabditidae</taxon>
        <taxon>Peloderinae</taxon>
        <taxon>Caenorhabditis</taxon>
    </lineage>
</organism>
<evidence type="ECO:0000256" key="1">
    <source>
        <dbReference type="SAM" id="MobiDB-lite"/>
    </source>
</evidence>
<feature type="compositionally biased region" description="Gly residues" evidence="1">
    <location>
        <begin position="786"/>
        <end position="804"/>
    </location>
</feature>
<dbReference type="SUPFAM" id="SSF49899">
    <property type="entry name" value="Concanavalin A-like lectins/glucanases"/>
    <property type="match status" value="1"/>
</dbReference>
<name>A0A8R1I2T7_CAEJA</name>
<evidence type="ECO:0000259" key="2">
    <source>
        <dbReference type="PROSITE" id="PS50188"/>
    </source>
</evidence>
<feature type="compositionally biased region" description="Polar residues" evidence="1">
    <location>
        <begin position="829"/>
        <end position="840"/>
    </location>
</feature>
<dbReference type="Pfam" id="PF00622">
    <property type="entry name" value="SPRY"/>
    <property type="match status" value="1"/>
</dbReference>
<accession>A0A8R1I2T7</accession>
<feature type="compositionally biased region" description="Pro residues" evidence="1">
    <location>
        <begin position="931"/>
        <end position="960"/>
    </location>
</feature>
<dbReference type="Pfam" id="PF13671">
    <property type="entry name" value="AAA_33"/>
    <property type="match status" value="1"/>
</dbReference>
<sequence>TAPPPTLTTAIQISRRSPIPPPPPPRNKNHDIPLPPPRPADAAAPSSATTELQRRVQELFSGEAAQPVPVVFTPPPPPPPSKRPLLIDDAPEEDDDDDFVIRDTLVEEDGEPAAKQRKYGPSPPPAPPKAAQPFEEEDQPKAINKIEEKRRKEAIAEERRRRAMELGDGEYDPMETSTAADESTLVYEYQPTNTEEAVEEEVDDEEMDEGEEEEGDDEEAEEEEEEEEEEDVEEEEEEEQGDVEEEEKNLQEEPDDVDVDGDGPLDIHRDAREILKLALPVLQSFSTATDAKKDQYAQLDSSELAPDSMQKRQDDEAPAEVYYHGEPVPEVDENELYEIAAGIKPKKKEKKALVQIPEEERLPADFETIELDYYNADIHVKSGEKNIWQIEPFNQDGLALMWGGVRSNFGVQLPFKKTDKDKASKLAFQIEIEAYQSIQHLPTEFMSDGGDVRLGFALESSPLALGEYPGSWCISGSGKRAMNNHFSEFGHSFDIGDVVTCILDLENSSISYNINGQDVGTPFERISWRSDDLIFPTICTKNANINVNLGQDLTDEKWKIPEDRDWMFITEMDRAHLVRTRVAPETKKDCTVLVTVGLPGAGKTTWVRRYLAEHPHEHWTLISADIVMDAMKVNGVPRIRLPTLKRPDFLRGICGKSMARLIMLAPRRRKNYILDMSNCIADKRKRKLMAFEEFNRKCMIFVPDEDTHQKRLIKQEHEENEKLDTDAMMQHKATMSLPSIEAGDPCEEVIFIDPPAPHEQLAFDRVSKMNYECRSWLQVPNRRGRGGGGGGYHHNNYRGGGGYRASGSGQTSGQPGGGNNQYSPRPMNITHTTFLSNNSSSFARGDEVQIEPIILPPVKISAQTLNFTAAAQPSPVTEVNLDVSQPLTLNTGMHSAHSSGSHSASYSNSPLFGFPPKEPHTPTTSTSIPPMHRPPPIFPIDVTVPPPNFSAPPPPLPGMAPSPMLMQQMSVPPPTQQPPSQFTYPPPQFTPR</sequence>
<dbReference type="SMART" id="SM00449">
    <property type="entry name" value="SPRY"/>
    <property type="match status" value="1"/>
</dbReference>
<dbReference type="InterPro" id="IPR043136">
    <property type="entry name" value="B30.2/SPRY_sf"/>
</dbReference>
<feature type="compositionally biased region" description="Low complexity" evidence="1">
    <location>
        <begin position="921"/>
        <end position="930"/>
    </location>
</feature>
<reference evidence="3" key="2">
    <citation type="submission" date="2022-06" db="UniProtKB">
        <authorList>
            <consortium name="EnsemblMetazoa"/>
        </authorList>
    </citation>
    <scope>IDENTIFICATION</scope>
    <source>
        <strain evidence="3">DF5081</strain>
    </source>
</reference>
<feature type="compositionally biased region" description="Low complexity" evidence="1">
    <location>
        <begin position="894"/>
        <end position="909"/>
    </location>
</feature>
<feature type="region of interest" description="Disordered" evidence="1">
    <location>
        <begin position="291"/>
        <end position="318"/>
    </location>
</feature>
<feature type="domain" description="B30.2/SPRY" evidence="2">
    <location>
        <begin position="358"/>
        <end position="554"/>
    </location>
</feature>
<feature type="compositionally biased region" description="Pro residues" evidence="1">
    <location>
        <begin position="121"/>
        <end position="130"/>
    </location>
</feature>
<dbReference type="AlphaFoldDB" id="A0A8R1I2T7"/>
<feature type="compositionally biased region" description="Acidic residues" evidence="1">
    <location>
        <begin position="89"/>
        <end position="98"/>
    </location>
</feature>
<dbReference type="Proteomes" id="UP000005237">
    <property type="component" value="Unassembled WGS sequence"/>
</dbReference>
<evidence type="ECO:0000313" key="3">
    <source>
        <dbReference type="EnsemblMetazoa" id="CJA16651.1"/>
    </source>
</evidence>
<dbReference type="PROSITE" id="PS50188">
    <property type="entry name" value="B302_SPRY"/>
    <property type="match status" value="1"/>
</dbReference>
<dbReference type="InterPro" id="IPR013320">
    <property type="entry name" value="ConA-like_dom_sf"/>
</dbReference>
<feature type="compositionally biased region" description="Pro residues" evidence="1">
    <location>
        <begin position="72"/>
        <end position="82"/>
    </location>
</feature>
<feature type="region of interest" description="Disordered" evidence="1">
    <location>
        <begin position="1"/>
        <end position="266"/>
    </location>
</feature>
<dbReference type="InterPro" id="IPR003877">
    <property type="entry name" value="SPRY_dom"/>
</dbReference>
<dbReference type="Gene3D" id="2.60.120.920">
    <property type="match status" value="1"/>
</dbReference>
<dbReference type="PANTHER" id="PTHR12381:SF56">
    <property type="entry name" value="B30.2_SPRY DOMAIN-CONTAINING PROTEIN-RELATED"/>
    <property type="match status" value="1"/>
</dbReference>
<dbReference type="InterPro" id="IPR027417">
    <property type="entry name" value="P-loop_NTPase"/>
</dbReference>
<dbReference type="GO" id="GO:0005634">
    <property type="term" value="C:nucleus"/>
    <property type="evidence" value="ECO:0007669"/>
    <property type="project" value="TreeGrafter"/>
</dbReference>
<reference evidence="4" key="1">
    <citation type="submission" date="2010-08" db="EMBL/GenBank/DDBJ databases">
        <authorList>
            <consortium name="Caenorhabditis japonica Sequencing Consortium"/>
            <person name="Wilson R.K."/>
        </authorList>
    </citation>
    <scope>NUCLEOTIDE SEQUENCE [LARGE SCALE GENOMIC DNA]</scope>
    <source>
        <strain evidence="4">DF5081</strain>
    </source>
</reference>
<proteinExistence type="predicted"/>
<dbReference type="EnsemblMetazoa" id="CJA16651.1">
    <property type="protein sequence ID" value="CJA16651.1"/>
    <property type="gene ID" value="WBGene00135855"/>
</dbReference>
<dbReference type="SUPFAM" id="SSF52540">
    <property type="entry name" value="P-loop containing nucleoside triphosphate hydrolases"/>
    <property type="match status" value="1"/>
</dbReference>
<dbReference type="Gene3D" id="3.40.50.300">
    <property type="entry name" value="P-loop containing nucleotide triphosphate hydrolases"/>
    <property type="match status" value="1"/>
</dbReference>
<feature type="compositionally biased region" description="Basic and acidic residues" evidence="1">
    <location>
        <begin position="144"/>
        <end position="165"/>
    </location>
</feature>
<feature type="region of interest" description="Disordered" evidence="1">
    <location>
        <begin position="783"/>
        <end position="840"/>
    </location>
</feature>
<dbReference type="PANTHER" id="PTHR12381">
    <property type="entry name" value="HETEROGENEOUS NUCLEAR RIBONUCLEOPROTEIN U FAMILY MEMBER"/>
    <property type="match status" value="1"/>
</dbReference>
<feature type="compositionally biased region" description="Acidic residues" evidence="1">
    <location>
        <begin position="196"/>
        <end position="263"/>
    </location>
</feature>
<dbReference type="InterPro" id="IPR001870">
    <property type="entry name" value="B30.2/SPRY"/>
</dbReference>
<dbReference type="GO" id="GO:0000380">
    <property type="term" value="P:alternative mRNA splicing, via spliceosome"/>
    <property type="evidence" value="ECO:0007669"/>
    <property type="project" value="TreeGrafter"/>
</dbReference>
<keyword evidence="4" id="KW-1185">Reference proteome</keyword>
<protein>
    <submittedName>
        <fullName evidence="3">B30.2/SPRY domain-containing protein</fullName>
    </submittedName>
</protein>
<dbReference type="GO" id="GO:0003723">
    <property type="term" value="F:RNA binding"/>
    <property type="evidence" value="ECO:0007669"/>
    <property type="project" value="TreeGrafter"/>
</dbReference>
<feature type="compositionally biased region" description="Low complexity" evidence="1">
    <location>
        <begin position="961"/>
        <end position="970"/>
    </location>
</feature>